<dbReference type="InParanoid" id="A0A6J2YVF1"/>
<dbReference type="GeneID" id="115890942"/>
<evidence type="ECO:0000313" key="8">
    <source>
        <dbReference type="Proteomes" id="UP000504635"/>
    </source>
</evidence>
<evidence type="ECO:0000256" key="1">
    <source>
        <dbReference type="ARBA" id="ARBA00022723"/>
    </source>
</evidence>
<dbReference type="GO" id="GO:0008270">
    <property type="term" value="F:zinc ion binding"/>
    <property type="evidence" value="ECO:0007669"/>
    <property type="project" value="UniProtKB-KW"/>
</dbReference>
<dbReference type="OrthoDB" id="8948150at2759"/>
<name>A0A6J2YVF1_SITOR</name>
<feature type="signal peptide" evidence="6">
    <location>
        <begin position="1"/>
        <end position="24"/>
    </location>
</feature>
<evidence type="ECO:0000256" key="4">
    <source>
        <dbReference type="ARBA" id="ARBA00023125"/>
    </source>
</evidence>
<keyword evidence="8" id="KW-1185">Reference proteome</keyword>
<feature type="domain" description="THAP-type" evidence="7">
    <location>
        <begin position="1"/>
        <end position="75"/>
    </location>
</feature>
<evidence type="ECO:0000256" key="2">
    <source>
        <dbReference type="ARBA" id="ARBA00022771"/>
    </source>
</evidence>
<dbReference type="PROSITE" id="PS50950">
    <property type="entry name" value="ZF_THAP"/>
    <property type="match status" value="1"/>
</dbReference>
<dbReference type="RefSeq" id="XP_030767166.1">
    <property type="nucleotide sequence ID" value="XM_030911306.1"/>
</dbReference>
<dbReference type="SMART" id="SM00692">
    <property type="entry name" value="DM3"/>
    <property type="match status" value="1"/>
</dbReference>
<accession>A0A6J2YVF1</accession>
<feature type="chain" id="PRO_5026682355" evidence="6">
    <location>
        <begin position="25"/>
        <end position="202"/>
    </location>
</feature>
<dbReference type="Proteomes" id="UP000504635">
    <property type="component" value="Unplaced"/>
</dbReference>
<keyword evidence="6" id="KW-0732">Signal</keyword>
<keyword evidence="2 5" id="KW-0863">Zinc-finger</keyword>
<evidence type="ECO:0000256" key="3">
    <source>
        <dbReference type="ARBA" id="ARBA00022833"/>
    </source>
</evidence>
<gene>
    <name evidence="9" type="primary">LOC115890942</name>
</gene>
<keyword evidence="1" id="KW-0479">Metal-binding</keyword>
<evidence type="ECO:0000256" key="6">
    <source>
        <dbReference type="SAM" id="SignalP"/>
    </source>
</evidence>
<protein>
    <submittedName>
        <fullName evidence="9">52 kDa repressor of the inhibitor of the protein kinase-like</fullName>
    </submittedName>
</protein>
<evidence type="ECO:0000256" key="5">
    <source>
        <dbReference type="PROSITE-ProRule" id="PRU00309"/>
    </source>
</evidence>
<dbReference type="SMART" id="SM00980">
    <property type="entry name" value="THAP"/>
    <property type="match status" value="1"/>
</dbReference>
<reference evidence="9" key="1">
    <citation type="submission" date="2025-08" db="UniProtKB">
        <authorList>
            <consortium name="RefSeq"/>
        </authorList>
    </citation>
    <scope>IDENTIFICATION</scope>
    <source>
        <tissue evidence="9">Gonads</tissue>
    </source>
</reference>
<dbReference type="AlphaFoldDB" id="A0A6J2YVF1"/>
<dbReference type="Pfam" id="PF05485">
    <property type="entry name" value="THAP"/>
    <property type="match status" value="1"/>
</dbReference>
<dbReference type="SUPFAM" id="SSF57716">
    <property type="entry name" value="Glucocorticoid receptor-like (DNA-binding domain)"/>
    <property type="match status" value="1"/>
</dbReference>
<evidence type="ECO:0000313" key="9">
    <source>
        <dbReference type="RefSeq" id="XP_030767166.1"/>
    </source>
</evidence>
<dbReference type="KEGG" id="soy:115890942"/>
<evidence type="ECO:0000259" key="7">
    <source>
        <dbReference type="PROSITE" id="PS50950"/>
    </source>
</evidence>
<sequence length="202" mass="22862">MGSSNLLSIVVTISRLLCYFSCRAKIWIEACNRSDILEKKTKYYRLCELHFEEQYFSKLSTERKRLLPNAIPTIFSNIVPRVNGKETPSKNEEIPSKKIKILADIMFKPASENPVSDTECPTHFIQDTPSTPTSHMQVCSPNYFQGPSTSKEVQVEPQIPSSLFCSSNYFQGPSTSKEVQVEPQTPSSLFCSSNYFQGKILN</sequence>
<organism evidence="8 9">
    <name type="scientific">Sitophilus oryzae</name>
    <name type="common">Rice weevil</name>
    <name type="synonym">Curculio oryzae</name>
    <dbReference type="NCBI Taxonomy" id="7048"/>
    <lineage>
        <taxon>Eukaryota</taxon>
        <taxon>Metazoa</taxon>
        <taxon>Ecdysozoa</taxon>
        <taxon>Arthropoda</taxon>
        <taxon>Hexapoda</taxon>
        <taxon>Insecta</taxon>
        <taxon>Pterygota</taxon>
        <taxon>Neoptera</taxon>
        <taxon>Endopterygota</taxon>
        <taxon>Coleoptera</taxon>
        <taxon>Polyphaga</taxon>
        <taxon>Cucujiformia</taxon>
        <taxon>Curculionidae</taxon>
        <taxon>Dryophthorinae</taxon>
        <taxon>Sitophilus</taxon>
    </lineage>
</organism>
<proteinExistence type="predicted"/>
<dbReference type="GO" id="GO:0003677">
    <property type="term" value="F:DNA binding"/>
    <property type="evidence" value="ECO:0007669"/>
    <property type="project" value="UniProtKB-UniRule"/>
</dbReference>
<dbReference type="InterPro" id="IPR006612">
    <property type="entry name" value="THAP_Znf"/>
</dbReference>
<keyword evidence="4 5" id="KW-0238">DNA-binding</keyword>
<keyword evidence="3" id="KW-0862">Zinc</keyword>